<evidence type="ECO:0000313" key="1">
    <source>
        <dbReference type="EMBL" id="QJA78914.1"/>
    </source>
</evidence>
<sequence length="63" mass="7405">MERDLNYPRITIVKDGKEENRRVDRYEHDCISGEFGIPVPVPVIGKHERIVRTMDGEIIIIER</sequence>
<accession>A0A6M3KB95</accession>
<proteinExistence type="predicted"/>
<dbReference type="AlphaFoldDB" id="A0A6M3KB95"/>
<name>A0A6M3KB95_9ZZZZ</name>
<organism evidence="1">
    <name type="scientific">viral metagenome</name>
    <dbReference type="NCBI Taxonomy" id="1070528"/>
    <lineage>
        <taxon>unclassified sequences</taxon>
        <taxon>metagenomes</taxon>
        <taxon>organismal metagenomes</taxon>
    </lineage>
</organism>
<dbReference type="EMBL" id="MT142359">
    <property type="protein sequence ID" value="QJA78914.1"/>
    <property type="molecule type" value="Genomic_DNA"/>
</dbReference>
<gene>
    <name evidence="1" type="ORF">MM415A00968_0018</name>
</gene>
<protein>
    <submittedName>
        <fullName evidence="1">Uncharacterized protein</fullName>
    </submittedName>
</protein>
<reference evidence="1" key="1">
    <citation type="submission" date="2020-03" db="EMBL/GenBank/DDBJ databases">
        <title>The deep terrestrial virosphere.</title>
        <authorList>
            <person name="Holmfeldt K."/>
            <person name="Nilsson E."/>
            <person name="Simone D."/>
            <person name="Lopez-Fernandez M."/>
            <person name="Wu X."/>
            <person name="de Brujin I."/>
            <person name="Lundin D."/>
            <person name="Andersson A."/>
            <person name="Bertilsson S."/>
            <person name="Dopson M."/>
        </authorList>
    </citation>
    <scope>NUCLEOTIDE SEQUENCE</scope>
    <source>
        <strain evidence="1">MM415A00968</strain>
    </source>
</reference>